<dbReference type="AlphaFoldDB" id="M2TF81"/>
<keyword evidence="3" id="KW-1185">Reference proteome</keyword>
<dbReference type="HOGENOM" id="CLU_589260_0_0_1"/>
<organism evidence="2 3">
    <name type="scientific">Cochliobolus sativus (strain ND90Pr / ATCC 201652)</name>
    <name type="common">Common root rot and spot blotch fungus</name>
    <name type="synonym">Bipolaris sorokiniana</name>
    <dbReference type="NCBI Taxonomy" id="665912"/>
    <lineage>
        <taxon>Eukaryota</taxon>
        <taxon>Fungi</taxon>
        <taxon>Dikarya</taxon>
        <taxon>Ascomycota</taxon>
        <taxon>Pezizomycotina</taxon>
        <taxon>Dothideomycetes</taxon>
        <taxon>Pleosporomycetidae</taxon>
        <taxon>Pleosporales</taxon>
        <taxon>Pleosporineae</taxon>
        <taxon>Pleosporaceae</taxon>
        <taxon>Bipolaris</taxon>
    </lineage>
</organism>
<accession>M2TF81</accession>
<name>M2TF81_COCSN</name>
<dbReference type="GeneID" id="19136938"/>
<feature type="region of interest" description="Disordered" evidence="1">
    <location>
        <begin position="437"/>
        <end position="457"/>
    </location>
</feature>
<feature type="region of interest" description="Disordered" evidence="1">
    <location>
        <begin position="1"/>
        <end position="146"/>
    </location>
</feature>
<feature type="region of interest" description="Disordered" evidence="1">
    <location>
        <begin position="265"/>
        <end position="307"/>
    </location>
</feature>
<feature type="compositionally biased region" description="Polar residues" evidence="1">
    <location>
        <begin position="128"/>
        <end position="146"/>
    </location>
</feature>
<dbReference type="EMBL" id="KB445638">
    <property type="protein sequence ID" value="EMD67901.1"/>
    <property type="molecule type" value="Genomic_DNA"/>
</dbReference>
<reference evidence="3" key="2">
    <citation type="journal article" date="2013" name="PLoS Genet.">
        <title>Comparative genome structure, secondary metabolite, and effector coding capacity across Cochliobolus pathogens.</title>
        <authorList>
            <person name="Condon B.J."/>
            <person name="Leng Y."/>
            <person name="Wu D."/>
            <person name="Bushley K.E."/>
            <person name="Ohm R.A."/>
            <person name="Otillar R."/>
            <person name="Martin J."/>
            <person name="Schackwitz W."/>
            <person name="Grimwood J."/>
            <person name="MohdZainudin N."/>
            <person name="Xue C."/>
            <person name="Wang R."/>
            <person name="Manning V.A."/>
            <person name="Dhillon B."/>
            <person name="Tu Z.J."/>
            <person name="Steffenson B.J."/>
            <person name="Salamov A."/>
            <person name="Sun H."/>
            <person name="Lowry S."/>
            <person name="LaButti K."/>
            <person name="Han J."/>
            <person name="Copeland A."/>
            <person name="Lindquist E."/>
            <person name="Barry K."/>
            <person name="Schmutz J."/>
            <person name="Baker S.E."/>
            <person name="Ciuffetti L.M."/>
            <person name="Grigoriev I.V."/>
            <person name="Zhong S."/>
            <person name="Turgeon B.G."/>
        </authorList>
    </citation>
    <scope>NUCLEOTIDE SEQUENCE [LARGE SCALE GENOMIC DNA]</scope>
    <source>
        <strain evidence="3">ND90Pr / ATCC 201652</strain>
    </source>
</reference>
<gene>
    <name evidence="2" type="ORF">COCSADRAFT_32871</name>
</gene>
<dbReference type="Proteomes" id="UP000016934">
    <property type="component" value="Unassembled WGS sequence"/>
</dbReference>
<dbReference type="OrthoDB" id="3937309at2759"/>
<feature type="compositionally biased region" description="Basic and acidic residues" evidence="1">
    <location>
        <begin position="437"/>
        <end position="447"/>
    </location>
</feature>
<evidence type="ECO:0000256" key="1">
    <source>
        <dbReference type="SAM" id="MobiDB-lite"/>
    </source>
</evidence>
<reference evidence="2 3" key="1">
    <citation type="journal article" date="2012" name="PLoS Pathog.">
        <title>Diverse lifestyles and strategies of plant pathogenesis encoded in the genomes of eighteen Dothideomycetes fungi.</title>
        <authorList>
            <person name="Ohm R.A."/>
            <person name="Feau N."/>
            <person name="Henrissat B."/>
            <person name="Schoch C.L."/>
            <person name="Horwitz B.A."/>
            <person name="Barry K.W."/>
            <person name="Condon B.J."/>
            <person name="Copeland A.C."/>
            <person name="Dhillon B."/>
            <person name="Glaser F."/>
            <person name="Hesse C.N."/>
            <person name="Kosti I."/>
            <person name="LaButti K."/>
            <person name="Lindquist E.A."/>
            <person name="Lucas S."/>
            <person name="Salamov A.A."/>
            <person name="Bradshaw R.E."/>
            <person name="Ciuffetti L."/>
            <person name="Hamelin R.C."/>
            <person name="Kema G.H.J."/>
            <person name="Lawrence C."/>
            <person name="Scott J.A."/>
            <person name="Spatafora J.W."/>
            <person name="Turgeon B.G."/>
            <person name="de Wit P.J.G.M."/>
            <person name="Zhong S."/>
            <person name="Goodwin S.B."/>
            <person name="Grigoriev I.V."/>
        </authorList>
    </citation>
    <scope>NUCLEOTIDE SEQUENCE [LARGE SCALE GENOMIC DNA]</scope>
    <source>
        <strain evidence="3">ND90Pr / ATCC 201652</strain>
    </source>
</reference>
<feature type="compositionally biased region" description="Basic and acidic residues" evidence="1">
    <location>
        <begin position="58"/>
        <end position="71"/>
    </location>
</feature>
<protein>
    <submittedName>
        <fullName evidence="2">Uncharacterized protein</fullName>
    </submittedName>
</protein>
<dbReference type="eggNOG" id="ENOG502RK4M">
    <property type="taxonomic scope" value="Eukaryota"/>
</dbReference>
<dbReference type="RefSeq" id="XP_007695391.1">
    <property type="nucleotide sequence ID" value="XM_007697201.1"/>
</dbReference>
<evidence type="ECO:0000313" key="2">
    <source>
        <dbReference type="EMBL" id="EMD67901.1"/>
    </source>
</evidence>
<feature type="compositionally biased region" description="Polar residues" evidence="1">
    <location>
        <begin position="1"/>
        <end position="10"/>
    </location>
</feature>
<proteinExistence type="predicted"/>
<dbReference type="KEGG" id="bsc:COCSADRAFT_32871"/>
<sequence>MPLSSVTCPSIPSDDVFGTPAVPEYSTRCHRDSYSLTSNDHSTLDPRNFSSTVGGVRQSDHKSVRPRERGSDATSANTGYSWYGSFSSDTRFPSSEHSQDGASPSPQLDGVRTRSHGPSPLPSMPYTRMQSDATSPSPISDGSRQISGGHVEAATAAVHDLQSPLDPYAEHYQRRVHTQHALLNYPTYANPAHPSLSTRGNSPTFLRPIQSLRMEQRSSENAPVSVPVNHGDAARYGRVPAHRAAYQRLQSPPYTTYSGAIGGSEMSSSRYSALPPVAPHDASNRSRDYTAHGSATTGMPRGGDVSRSASALHMHPLQHEFQMQSHHVVEAEAPRSSPRQPSGQYRAEFASHAPVRMYRSGSSSLSLQPRRDGPLSALASFEQGSGTTSRYTQSSLIRATAAATGRTYRRIRPEQCDQENNGDGMVMRREEANVAARYGDEEQHRTMMNETPPRIGRVERRMME</sequence>
<evidence type="ECO:0000313" key="3">
    <source>
        <dbReference type="Proteomes" id="UP000016934"/>
    </source>
</evidence>
<feature type="compositionally biased region" description="Polar residues" evidence="1">
    <location>
        <begin position="72"/>
        <end position="106"/>
    </location>
</feature>